<evidence type="ECO:0000313" key="2">
    <source>
        <dbReference type="EMBL" id="CAB4195816.1"/>
    </source>
</evidence>
<keyword evidence="1" id="KW-0812">Transmembrane</keyword>
<organism evidence="2">
    <name type="scientific">uncultured Caudovirales phage</name>
    <dbReference type="NCBI Taxonomy" id="2100421"/>
    <lineage>
        <taxon>Viruses</taxon>
        <taxon>Duplodnaviria</taxon>
        <taxon>Heunggongvirae</taxon>
        <taxon>Uroviricota</taxon>
        <taxon>Caudoviricetes</taxon>
        <taxon>Peduoviridae</taxon>
        <taxon>Maltschvirus</taxon>
        <taxon>Maltschvirus maltsch</taxon>
    </lineage>
</organism>
<feature type="transmembrane region" description="Helical" evidence="1">
    <location>
        <begin position="88"/>
        <end position="109"/>
    </location>
</feature>
<evidence type="ECO:0008006" key="3">
    <source>
        <dbReference type="Google" id="ProtNLM"/>
    </source>
</evidence>
<proteinExistence type="predicted"/>
<evidence type="ECO:0000256" key="1">
    <source>
        <dbReference type="SAM" id="Phobius"/>
    </source>
</evidence>
<keyword evidence="1" id="KW-0472">Membrane</keyword>
<protein>
    <recommendedName>
        <fullName evidence="3">Holin of 3TMs, for gene-transfer release</fullName>
    </recommendedName>
</protein>
<feature type="transmembrane region" description="Helical" evidence="1">
    <location>
        <begin position="121"/>
        <end position="140"/>
    </location>
</feature>
<name>A0A6J5RNQ7_9CAUD</name>
<keyword evidence="1" id="KW-1133">Transmembrane helix</keyword>
<sequence>MFTLLGSLLGFVSSVVPSILKLFTDKADKAHELAIMDKQLEMQRAGAVQRLEEINVQADIAESQALYKSVVPSGVPWVDALSGTVRPVITYAFFALFMGVKGYGLLAIMDNGVDVGTALMLIWDVETAALFAAIMSFWFGGRALHKMRGK</sequence>
<accession>A0A6J5RNQ7</accession>
<dbReference type="EMBL" id="LR797246">
    <property type="protein sequence ID" value="CAB4195816.1"/>
    <property type="molecule type" value="Genomic_DNA"/>
</dbReference>
<gene>
    <name evidence="2" type="ORF">UFOVP1299_36</name>
</gene>
<reference evidence="2" key="1">
    <citation type="submission" date="2020-05" db="EMBL/GenBank/DDBJ databases">
        <authorList>
            <person name="Chiriac C."/>
            <person name="Salcher M."/>
            <person name="Ghai R."/>
            <person name="Kavagutti S V."/>
        </authorList>
    </citation>
    <scope>NUCLEOTIDE SEQUENCE</scope>
</reference>